<feature type="compositionally biased region" description="Low complexity" evidence="1">
    <location>
        <begin position="797"/>
        <end position="808"/>
    </location>
</feature>
<evidence type="ECO:0000313" key="2">
    <source>
        <dbReference type="EMBL" id="TFY58113.1"/>
    </source>
</evidence>
<feature type="region of interest" description="Disordered" evidence="1">
    <location>
        <begin position="77"/>
        <end position="488"/>
    </location>
</feature>
<dbReference type="Proteomes" id="UP000298390">
    <property type="component" value="Unassembled WGS sequence"/>
</dbReference>
<feature type="region of interest" description="Disordered" evidence="1">
    <location>
        <begin position="672"/>
        <end position="1345"/>
    </location>
</feature>
<gene>
    <name evidence="2" type="ORF">EVJ58_g6616</name>
</gene>
<feature type="compositionally biased region" description="Basic and acidic residues" evidence="1">
    <location>
        <begin position="186"/>
        <end position="196"/>
    </location>
</feature>
<feature type="compositionally biased region" description="Low complexity" evidence="1">
    <location>
        <begin position="1215"/>
        <end position="1227"/>
    </location>
</feature>
<feature type="compositionally biased region" description="Basic and acidic residues" evidence="1">
    <location>
        <begin position="824"/>
        <end position="839"/>
    </location>
</feature>
<feature type="compositionally biased region" description="Polar residues" evidence="1">
    <location>
        <begin position="317"/>
        <end position="332"/>
    </location>
</feature>
<feature type="region of interest" description="Disordered" evidence="1">
    <location>
        <begin position="553"/>
        <end position="658"/>
    </location>
</feature>
<feature type="compositionally biased region" description="Low complexity" evidence="1">
    <location>
        <begin position="268"/>
        <end position="296"/>
    </location>
</feature>
<protein>
    <submittedName>
        <fullName evidence="2">Uncharacterized protein</fullName>
    </submittedName>
</protein>
<feature type="compositionally biased region" description="Acidic residues" evidence="1">
    <location>
        <begin position="886"/>
        <end position="907"/>
    </location>
</feature>
<feature type="compositionally biased region" description="Low complexity" evidence="1">
    <location>
        <begin position="212"/>
        <end position="226"/>
    </location>
</feature>
<feature type="compositionally biased region" description="Low complexity" evidence="1">
    <location>
        <begin position="1293"/>
        <end position="1316"/>
    </location>
</feature>
<reference evidence="2 3" key="1">
    <citation type="submission" date="2019-01" db="EMBL/GenBank/DDBJ databases">
        <title>Genome sequencing of the rare red list fungi Fomitopsis rosea.</title>
        <authorList>
            <person name="Buettner E."/>
            <person name="Kellner H."/>
        </authorList>
    </citation>
    <scope>NUCLEOTIDE SEQUENCE [LARGE SCALE GENOMIC DNA]</scope>
    <source>
        <strain evidence="2 3">DSM 105464</strain>
    </source>
</reference>
<feature type="compositionally biased region" description="Basic residues" evidence="1">
    <location>
        <begin position="1282"/>
        <end position="1292"/>
    </location>
</feature>
<feature type="region of interest" description="Disordered" evidence="1">
    <location>
        <begin position="502"/>
        <end position="521"/>
    </location>
</feature>
<feature type="compositionally biased region" description="Acidic residues" evidence="1">
    <location>
        <begin position="927"/>
        <end position="943"/>
    </location>
</feature>
<evidence type="ECO:0000256" key="1">
    <source>
        <dbReference type="SAM" id="MobiDB-lite"/>
    </source>
</evidence>
<sequence>MAGAGQARPLITFHAPGGRTFQRIFRVRQKLKWPAHEEISLARIEDGRHIDLDDDDDFDAFRIATRSKPTVEVSVTVGSSSIPAGPSINHAQPPADLPSSLPPSEPTSVLAVSRKRKRLRPSMAPGDERALSIDRGSGTPVNATGASTPTTHAGVSSDQALPGASRPGAQDADVERPRKKRKKLKFREPSVQDSVERSASNPPPSYVPPTPDSLASGLAPLASLADAHTDSPAKTTHTVPASDSPMKRKMLKKRKRKSTVDPSGDPDVAASLLASGSSLPVLAPPGAEASSAESPATVKTESKAKKHKRLSIFASGPTPTSDVGPSAATNTPVAEAQEVPPSESSVKKRKKEKTHTEVVGPAESQTLSESAPHAQPEGSEPETKKPKSKKAKKSESRAADPQVQADAAPSTEPAKRSKKARLAEATEQPVAPAAVDDDPGPIAADVLPPAAEGSTKSKTKRRGKDKEPAPSAAEAPTAPEPAAEPNAKTVADAVAFMVATREREEAGKAAEVISDPGPSGLLPPVALAKPFDTAKAIADAMATIAARHKANKLGNAADASGPSTPRVDVSESPEEPSAAPVAGPSDADAALPSKEKRKSKSKKASTANVEHESATPAEDSATKPKPKSKKRKGDESVTNASNAAPPTQTDADKSAENAKAVQAAVLAVMRRQSTATPQPTVISQQLSVPAPKPEPAPKEASASAKAKKLKEKAAKAKPIDPEPTDSAHTAAVDSGAAGSPSGTSVTVVETPAKRQRKTKAAAAQATSTDVPKPARKDAEAIVPSPLNPIPAVDKHASTSPGSTPSPASRLLSNVQNSSPPRPPAHSDVDEVTVERRGEGSSDEGSSSDESDEEDEDPVPDLSQVDVEALLRGPAPRKSILEGLPSDSEEEDSDEKQSEAGDDEEEEVKLDKKYRRMSKRFERQGSSSDEEMGPDAAAEEEEEVVAATFMDVDPQDTVEGQIDARNTPTVVAADQADDEPMPTEGAEPSSPSTASNEQQSSEASVEAAARQASPTVSMMEEEHRKDDGRDTSTPPHGEEEVQSSQEVRALEPPTAQQNESASSEKADTADAQASPLATSPVKPVVASPSSKHQPLAGEEPADPIEPADDLIVPESPNMSEVDPIELEPEPYARPSERQQITPPPLPVSRPEEKDRRKAEKERLAAERKAKREADKAVKQAEKARLLKEKAAAKKGGKAAKKAAPVVESEDEDEDAQPAVGAQPAPAGVHETPKGVSQRPGWTTLTQTPQTQEGSLAEGESMMIDELRSSSPAHSSPRIEPVKTPRKPASKRKPASPSQMAATQPQPSSSQPYPEAQAGSQQQDVIPSSDPLFLPGSSQVPFTPMAPLPRPHAARGLALGLVRLLRLERLGAHRRTQYPRACTTRDRG</sequence>
<feature type="compositionally biased region" description="Low complexity" evidence="1">
    <location>
        <begin position="469"/>
        <end position="487"/>
    </location>
</feature>
<feature type="compositionally biased region" description="Basic and acidic residues" evidence="1">
    <location>
        <begin position="711"/>
        <end position="720"/>
    </location>
</feature>
<comment type="caution">
    <text evidence="2">The sequence shown here is derived from an EMBL/GenBank/DDBJ whole genome shotgun (WGS) entry which is preliminary data.</text>
</comment>
<dbReference type="STRING" id="34475.A0A4Y9Y8K8"/>
<feature type="compositionally biased region" description="Low complexity" evidence="1">
    <location>
        <begin position="991"/>
        <end position="1012"/>
    </location>
</feature>
<accession>A0A4Y9Y8K8</accession>
<feature type="compositionally biased region" description="Polar residues" evidence="1">
    <location>
        <begin position="232"/>
        <end position="241"/>
    </location>
</feature>
<feature type="compositionally biased region" description="Acidic residues" evidence="1">
    <location>
        <begin position="845"/>
        <end position="858"/>
    </location>
</feature>
<organism evidence="2 3">
    <name type="scientific">Rhodofomes roseus</name>
    <dbReference type="NCBI Taxonomy" id="34475"/>
    <lineage>
        <taxon>Eukaryota</taxon>
        <taxon>Fungi</taxon>
        <taxon>Dikarya</taxon>
        <taxon>Basidiomycota</taxon>
        <taxon>Agaricomycotina</taxon>
        <taxon>Agaricomycetes</taxon>
        <taxon>Polyporales</taxon>
        <taxon>Rhodofomes</taxon>
    </lineage>
</organism>
<feature type="compositionally biased region" description="Pro residues" evidence="1">
    <location>
        <begin position="201"/>
        <end position="211"/>
    </location>
</feature>
<feature type="compositionally biased region" description="Polar residues" evidence="1">
    <location>
        <begin position="636"/>
        <end position="649"/>
    </location>
</feature>
<proteinExistence type="predicted"/>
<feature type="compositionally biased region" description="Polar residues" evidence="1">
    <location>
        <begin position="672"/>
        <end position="687"/>
    </location>
</feature>
<feature type="compositionally biased region" description="Polar residues" evidence="1">
    <location>
        <begin position="139"/>
        <end position="159"/>
    </location>
</feature>
<name>A0A4Y9Y8K8_9APHY</name>
<feature type="compositionally biased region" description="Basic residues" evidence="1">
    <location>
        <begin position="247"/>
        <end position="257"/>
    </location>
</feature>
<feature type="compositionally biased region" description="Low complexity" evidence="1">
    <location>
        <begin position="1078"/>
        <end position="1090"/>
    </location>
</feature>
<feature type="compositionally biased region" description="Low complexity" evidence="1">
    <location>
        <begin position="399"/>
        <end position="409"/>
    </location>
</feature>
<feature type="compositionally biased region" description="Acidic residues" evidence="1">
    <location>
        <begin position="1098"/>
        <end position="1107"/>
    </location>
</feature>
<feature type="compositionally biased region" description="Basic and acidic residues" evidence="1">
    <location>
        <begin position="1148"/>
        <end position="1190"/>
    </location>
</feature>
<evidence type="ECO:0000313" key="3">
    <source>
        <dbReference type="Proteomes" id="UP000298390"/>
    </source>
</evidence>
<dbReference type="EMBL" id="SEKV01000380">
    <property type="protein sequence ID" value="TFY58113.1"/>
    <property type="molecule type" value="Genomic_DNA"/>
</dbReference>
<feature type="compositionally biased region" description="Polar residues" evidence="1">
    <location>
        <begin position="1238"/>
        <end position="1252"/>
    </location>
</feature>
<feature type="compositionally biased region" description="Basic and acidic residues" evidence="1">
    <location>
        <begin position="1019"/>
        <end position="1029"/>
    </location>
</feature>